<reference evidence="3" key="1">
    <citation type="journal article" date="2015" name="Genome Announc.">
        <title>Draft genome sequence of the fungus Penicillium brasilianum MG11.</title>
        <authorList>
            <person name="Horn F."/>
            <person name="Linde J."/>
            <person name="Mattern D.J."/>
            <person name="Walther G."/>
            <person name="Guthke R."/>
            <person name="Brakhage A.A."/>
            <person name="Valiante V."/>
        </authorList>
    </citation>
    <scope>NUCLEOTIDE SEQUENCE [LARGE SCALE GENOMIC DNA]</scope>
    <source>
        <strain evidence="3">MG11</strain>
    </source>
</reference>
<dbReference type="SUPFAM" id="SSF81383">
    <property type="entry name" value="F-box domain"/>
    <property type="match status" value="1"/>
</dbReference>
<protein>
    <recommendedName>
        <fullName evidence="1">F-box domain-containing protein</fullName>
    </recommendedName>
</protein>
<dbReference type="OrthoDB" id="3800738at2759"/>
<keyword evidence="3" id="KW-1185">Reference proteome</keyword>
<dbReference type="Proteomes" id="UP000042958">
    <property type="component" value="Unassembled WGS sequence"/>
</dbReference>
<dbReference type="InterPro" id="IPR036047">
    <property type="entry name" value="F-box-like_dom_sf"/>
</dbReference>
<feature type="domain" description="F-box" evidence="1">
    <location>
        <begin position="19"/>
        <end position="61"/>
    </location>
</feature>
<organism evidence="2 3">
    <name type="scientific">Penicillium brasilianum</name>
    <dbReference type="NCBI Taxonomy" id="104259"/>
    <lineage>
        <taxon>Eukaryota</taxon>
        <taxon>Fungi</taxon>
        <taxon>Dikarya</taxon>
        <taxon>Ascomycota</taxon>
        <taxon>Pezizomycotina</taxon>
        <taxon>Eurotiomycetes</taxon>
        <taxon>Eurotiomycetidae</taxon>
        <taxon>Eurotiales</taxon>
        <taxon>Aspergillaceae</taxon>
        <taxon>Penicillium</taxon>
    </lineage>
</organism>
<name>A0A0F7VA21_PENBI</name>
<accession>A0A0F7VA21</accession>
<dbReference type="STRING" id="104259.A0A0F7VA21"/>
<sequence length="280" mass="32772">MGTERFGSSAKDGIIFTAELLELILLQLDQRTLLTAAQRTCRYWHILIRESPSLQRQLYFRPDENVSKSWNPLLAEVFPSFFSRNGGSAAGFGRFTFATFDMIQFPDKITAYNRKEASWRRMLVQQPPIREFAFFDVVSSRVVRYSQCVIRPKQQACAQLHDGLRMGALFEFVVTRGPLRYERQMFQRVFWASSEKEDHPVWKRNPGLVEAFQQASVKFDLVVYQIAARGCLQHKVRITEEEKMRRLMFSSYAELNQEKDAETYDVVDVEEEPMQTKAHW</sequence>
<dbReference type="EMBL" id="CDHK01000003">
    <property type="protein sequence ID" value="CEO58719.1"/>
    <property type="molecule type" value="Genomic_DNA"/>
</dbReference>
<proteinExistence type="predicted"/>
<dbReference type="AlphaFoldDB" id="A0A0F7VA21"/>
<gene>
    <name evidence="2" type="ORF">PMG11_03424</name>
</gene>
<dbReference type="Pfam" id="PF12937">
    <property type="entry name" value="F-box-like"/>
    <property type="match status" value="1"/>
</dbReference>
<evidence type="ECO:0000259" key="1">
    <source>
        <dbReference type="Pfam" id="PF12937"/>
    </source>
</evidence>
<dbReference type="InterPro" id="IPR001810">
    <property type="entry name" value="F-box_dom"/>
</dbReference>
<evidence type="ECO:0000313" key="3">
    <source>
        <dbReference type="Proteomes" id="UP000042958"/>
    </source>
</evidence>
<evidence type="ECO:0000313" key="2">
    <source>
        <dbReference type="EMBL" id="CEO58719.1"/>
    </source>
</evidence>